<dbReference type="InterPro" id="IPR036188">
    <property type="entry name" value="FAD/NAD-bd_sf"/>
</dbReference>
<dbReference type="EMBL" id="JBFTWV010000032">
    <property type="protein sequence ID" value="KAL2795697.1"/>
    <property type="molecule type" value="Genomic_DNA"/>
</dbReference>
<feature type="domain" description="Glucose-methanol-choline oxidoreductase N-terminal" evidence="3">
    <location>
        <begin position="218"/>
        <end position="241"/>
    </location>
</feature>
<dbReference type="PROSITE" id="PS00623">
    <property type="entry name" value="GMC_OXRED_1"/>
    <property type="match status" value="1"/>
</dbReference>
<evidence type="ECO:0000259" key="4">
    <source>
        <dbReference type="PROSITE" id="PS00624"/>
    </source>
</evidence>
<sequence length="741" mass="80335">MYGYTHTEREYAVCGQLSPFDKPIPASAAQLSLTIYWQLRTSKFSLKIFHQRYTKPPMMLKGQDLSIITVSYYACLMDTPYGLTILQKNAMSFPELCSHPRGLILNFLSWPTVPMAQPESNDHASSSPVSSIEEFTQTTFDFIVCGGGTAGLAIAARLSEDPSVTVGVIEAGKYRIDDPLIDTPAAVMQLFENPEYDWCMYTAPQTGNRGKIHHIPRGKAVGGSSAINGMMYVRGSLQDYDDWAVLTGDEGWSAKAMQPYMRKHQTLAAVNPDAIKGSSPLVHDHHGTTGPIQTSFNDANLPIQDDVIEAAAAITDLKQPQDAWSGDHLGFFHTLGTVTRTGPNKGKRSYSGRDYYEPNASRSNLKLLTEARVNRVILDGDNARATGVSITFHDKNYTISAIREVIISAGTIQSPQILELSGIGDPDVLSAAGVECRVENRAVGANVQDHSATVVSWTVKPDVLTLDSFGHPSKAEQAVQEYTKTQGGPLSSMTSTQGFLPLKRILSEEELTEVIGSIRAVEPTTPFHGRQLQQVIKHLESDTSANLQLVLFPLTLNPNGGIEHQGRFFTTPPLDQPAGLSAALCLQYPVSRGYIHIQSNDPSQSPTIQPNYITHPADVIILAALARWGDKLGRAAPLADSIAERAHPHPSVNLQDLEQGKEAVSDVVLGEYHICGSVALGDALDSQLRVKGVQGLRVVDASVFPNNVSGNIVSTVYAVAEKAADLIKEEYGLLGLPTSLL</sequence>
<dbReference type="PROSITE" id="PS00624">
    <property type="entry name" value="GMC_OXRED_2"/>
    <property type="match status" value="1"/>
</dbReference>
<gene>
    <name evidence="5" type="ORF">BJX66DRAFT_301148</name>
</gene>
<dbReference type="Pfam" id="PF05199">
    <property type="entry name" value="GMC_oxred_C"/>
    <property type="match status" value="1"/>
</dbReference>
<dbReference type="PANTHER" id="PTHR11552">
    <property type="entry name" value="GLUCOSE-METHANOL-CHOLINE GMC OXIDOREDUCTASE"/>
    <property type="match status" value="1"/>
</dbReference>
<reference evidence="5 6" key="1">
    <citation type="submission" date="2024-07" db="EMBL/GenBank/DDBJ databases">
        <title>Section-level genome sequencing and comparative genomics of Aspergillus sections Usti and Cavernicolus.</title>
        <authorList>
            <consortium name="Lawrence Berkeley National Laboratory"/>
            <person name="Nybo J.L."/>
            <person name="Vesth T.C."/>
            <person name="Theobald S."/>
            <person name="Frisvad J.C."/>
            <person name="Larsen T.O."/>
            <person name="Kjaerboelling I."/>
            <person name="Rothschild-Mancinelli K."/>
            <person name="Lyhne E.K."/>
            <person name="Kogle M.E."/>
            <person name="Barry K."/>
            <person name="Clum A."/>
            <person name="Na H."/>
            <person name="Ledsgaard L."/>
            <person name="Lin J."/>
            <person name="Lipzen A."/>
            <person name="Kuo A."/>
            <person name="Riley R."/>
            <person name="Mondo S."/>
            <person name="Labutti K."/>
            <person name="Haridas S."/>
            <person name="Pangalinan J."/>
            <person name="Salamov A.A."/>
            <person name="Simmons B.A."/>
            <person name="Magnuson J.K."/>
            <person name="Chen J."/>
            <person name="Drula E."/>
            <person name="Henrissat B."/>
            <person name="Wiebenga A."/>
            <person name="Lubbers R.J."/>
            <person name="Gomes A.C."/>
            <person name="Makela M.R."/>
            <person name="Stajich J."/>
            <person name="Grigoriev I.V."/>
            <person name="Mortensen U.H."/>
            <person name="De Vries R.P."/>
            <person name="Baker S.E."/>
            <person name="Andersen M.R."/>
        </authorList>
    </citation>
    <scope>NUCLEOTIDE SEQUENCE [LARGE SCALE GENOMIC DNA]</scope>
    <source>
        <strain evidence="5 6">CBS 209.92</strain>
    </source>
</reference>
<evidence type="ECO:0000313" key="6">
    <source>
        <dbReference type="Proteomes" id="UP001610563"/>
    </source>
</evidence>
<evidence type="ECO:0000256" key="2">
    <source>
        <dbReference type="RuleBase" id="RU003968"/>
    </source>
</evidence>
<keyword evidence="2" id="KW-0285">Flavoprotein</keyword>
<evidence type="ECO:0000259" key="3">
    <source>
        <dbReference type="PROSITE" id="PS00623"/>
    </source>
</evidence>
<dbReference type="InterPro" id="IPR007867">
    <property type="entry name" value="GMC_OxRtase_C"/>
</dbReference>
<keyword evidence="6" id="KW-1185">Reference proteome</keyword>
<dbReference type="PANTHER" id="PTHR11552:SF210">
    <property type="entry name" value="GLUCOSE-METHANOL-CHOLINE OXIDOREDUCTASE N-TERMINAL DOMAIN-CONTAINING PROTEIN-RELATED"/>
    <property type="match status" value="1"/>
</dbReference>
<dbReference type="Pfam" id="PF00732">
    <property type="entry name" value="GMC_oxred_N"/>
    <property type="match status" value="1"/>
</dbReference>
<comment type="caution">
    <text evidence="5">The sequence shown here is derived from an EMBL/GenBank/DDBJ whole genome shotgun (WGS) entry which is preliminary data.</text>
</comment>
<name>A0ABR4G9J4_9EURO</name>
<dbReference type="Gene3D" id="3.30.560.10">
    <property type="entry name" value="Glucose Oxidase, domain 3"/>
    <property type="match status" value="1"/>
</dbReference>
<comment type="similarity">
    <text evidence="1 2">Belongs to the GMC oxidoreductase family.</text>
</comment>
<dbReference type="SUPFAM" id="SSF54373">
    <property type="entry name" value="FAD-linked reductases, C-terminal domain"/>
    <property type="match status" value="1"/>
</dbReference>
<dbReference type="Proteomes" id="UP001610563">
    <property type="component" value="Unassembled WGS sequence"/>
</dbReference>
<dbReference type="InterPro" id="IPR000172">
    <property type="entry name" value="GMC_OxRdtase_N"/>
</dbReference>
<organism evidence="5 6">
    <name type="scientific">Aspergillus keveii</name>
    <dbReference type="NCBI Taxonomy" id="714993"/>
    <lineage>
        <taxon>Eukaryota</taxon>
        <taxon>Fungi</taxon>
        <taxon>Dikarya</taxon>
        <taxon>Ascomycota</taxon>
        <taxon>Pezizomycotina</taxon>
        <taxon>Eurotiomycetes</taxon>
        <taxon>Eurotiomycetidae</taxon>
        <taxon>Eurotiales</taxon>
        <taxon>Aspergillaceae</taxon>
        <taxon>Aspergillus</taxon>
        <taxon>Aspergillus subgen. Nidulantes</taxon>
    </lineage>
</organism>
<keyword evidence="2" id="KW-0274">FAD</keyword>
<feature type="domain" description="Glucose-methanol-choline oxidoreductase N-terminal" evidence="4">
    <location>
        <begin position="410"/>
        <end position="424"/>
    </location>
</feature>
<dbReference type="SUPFAM" id="SSF51905">
    <property type="entry name" value="FAD/NAD(P)-binding domain"/>
    <property type="match status" value="1"/>
</dbReference>
<accession>A0ABR4G9J4</accession>
<dbReference type="Gene3D" id="3.50.50.60">
    <property type="entry name" value="FAD/NAD(P)-binding domain"/>
    <property type="match status" value="1"/>
</dbReference>
<dbReference type="InterPro" id="IPR012132">
    <property type="entry name" value="GMC_OxRdtase"/>
</dbReference>
<proteinExistence type="inferred from homology"/>
<evidence type="ECO:0000256" key="1">
    <source>
        <dbReference type="ARBA" id="ARBA00010790"/>
    </source>
</evidence>
<protein>
    <submittedName>
        <fullName evidence="5">GMC oxidoreductase-domain-containing protein</fullName>
    </submittedName>
</protein>
<evidence type="ECO:0000313" key="5">
    <source>
        <dbReference type="EMBL" id="KAL2795697.1"/>
    </source>
</evidence>